<comment type="subcellular location">
    <subcellularLocation>
        <location evidence="1">Cell outer membrane</location>
        <topology evidence="1">Multi-pass membrane protein</topology>
    </subcellularLocation>
</comment>
<reference evidence="8 9" key="1">
    <citation type="submission" date="2018-03" db="EMBL/GenBank/DDBJ databases">
        <title>Phenotypic and genomic properties of Cyclonatronum proteinivorum gen. nov., sp. nov., a haloalkaliphilic bacteroidete from soda lakes possessing Na+-translocating rhodopsin.</title>
        <authorList>
            <person name="Toshchakov S.V."/>
            <person name="Korzhenkov A."/>
            <person name="Samarov N.I."/>
            <person name="Kublanov I.V."/>
            <person name="Muntyan M.S."/>
            <person name="Sorokin D.Y."/>
        </authorList>
    </citation>
    <scope>NUCLEOTIDE SEQUENCE [LARGE SCALE GENOMIC DNA]</scope>
    <source>
        <strain evidence="8 9">Omega</strain>
    </source>
</reference>
<evidence type="ECO:0000256" key="2">
    <source>
        <dbReference type="ARBA" id="ARBA00008163"/>
    </source>
</evidence>
<keyword evidence="5" id="KW-0732">Signal</keyword>
<dbReference type="Proteomes" id="UP000254808">
    <property type="component" value="Chromosome"/>
</dbReference>
<gene>
    <name evidence="8" type="ORF">CYPRO_1728</name>
</gene>
<evidence type="ECO:0000256" key="5">
    <source>
        <dbReference type="ARBA" id="ARBA00022729"/>
    </source>
</evidence>
<organism evidence="8 9">
    <name type="scientific">Cyclonatronum proteinivorum</name>
    <dbReference type="NCBI Taxonomy" id="1457365"/>
    <lineage>
        <taxon>Bacteria</taxon>
        <taxon>Pseudomonadati</taxon>
        <taxon>Balneolota</taxon>
        <taxon>Balneolia</taxon>
        <taxon>Balneolales</taxon>
        <taxon>Cyclonatronaceae</taxon>
        <taxon>Cyclonatronum</taxon>
    </lineage>
</organism>
<keyword evidence="6" id="KW-0472">Membrane</keyword>
<protein>
    <submittedName>
        <fullName evidence="8">Long-chain fatty acid transport protein</fullName>
    </submittedName>
</protein>
<dbReference type="OrthoDB" id="9922at2"/>
<evidence type="ECO:0000256" key="4">
    <source>
        <dbReference type="ARBA" id="ARBA00022692"/>
    </source>
</evidence>
<dbReference type="GO" id="GO:0009279">
    <property type="term" value="C:cell outer membrane"/>
    <property type="evidence" value="ECO:0007669"/>
    <property type="project" value="UniProtKB-SubCell"/>
</dbReference>
<keyword evidence="3" id="KW-1134">Transmembrane beta strand</keyword>
<keyword evidence="9" id="KW-1185">Reference proteome</keyword>
<dbReference type="PANTHER" id="PTHR35093:SF8">
    <property type="entry name" value="OUTER MEMBRANE PROTEIN NMB0088-RELATED"/>
    <property type="match status" value="1"/>
</dbReference>
<evidence type="ECO:0000313" key="9">
    <source>
        <dbReference type="Proteomes" id="UP000254808"/>
    </source>
</evidence>
<evidence type="ECO:0000256" key="1">
    <source>
        <dbReference type="ARBA" id="ARBA00004571"/>
    </source>
</evidence>
<dbReference type="InterPro" id="IPR005017">
    <property type="entry name" value="OMPP1/FadL/TodX"/>
</dbReference>
<dbReference type="SUPFAM" id="SSF56935">
    <property type="entry name" value="Porins"/>
    <property type="match status" value="1"/>
</dbReference>
<evidence type="ECO:0000313" key="8">
    <source>
        <dbReference type="EMBL" id="AXJ00978.1"/>
    </source>
</evidence>
<dbReference type="Pfam" id="PF03349">
    <property type="entry name" value="Toluene_X"/>
    <property type="match status" value="1"/>
</dbReference>
<sequence length="454" mass="49417">MTGHASVKKYLITEQLMKTTLKSFSLIILLTCFSASELFAGGYQLNLFGQRQIGMAHTGTGLALDYATISMNPGGMSFVDGNGLLFGTSATFLNTTFRTGPDLLPVLPGEIEEKTIRNVRTPFSVYAGFDTGLNGLKAGLGVYTPYGNSIEWDDNWLYRGLLTNISLSAIYIQPTVSYQLSERLSVGAGLIYAIGSVNLQRNPDIDLSQLGIPNPVPLEIELDGTTTAFGYNVGVYYQHNSAFSVGVSYRSRINMDLDGGDAIFTLPETVPEAAAQQLFPEGNTFDASLPLPAVLSIGTGIRASDVMRLAIDFNLTFWSAYESLAFDFETNTPALQDSDEPRNFRDSFSLRVGAEYDATSRLQLRLGTYIDQSPVSRGFITPETPDVHRYGITAGLGFELIENLDLNASLLFITSFEREQNIQNASAEGTPSVVPIGKFQTNAFIPGVSVGYRF</sequence>
<comment type="similarity">
    <text evidence="2">Belongs to the OmpP1/FadL family.</text>
</comment>
<keyword evidence="4" id="KW-0812">Transmembrane</keyword>
<name>A0A345UKH6_9BACT</name>
<evidence type="ECO:0000256" key="7">
    <source>
        <dbReference type="ARBA" id="ARBA00023237"/>
    </source>
</evidence>
<dbReference type="PANTHER" id="PTHR35093">
    <property type="entry name" value="OUTER MEMBRANE PROTEIN NMB0088-RELATED"/>
    <property type="match status" value="1"/>
</dbReference>
<dbReference type="AlphaFoldDB" id="A0A345UKH6"/>
<evidence type="ECO:0000256" key="6">
    <source>
        <dbReference type="ARBA" id="ARBA00023136"/>
    </source>
</evidence>
<keyword evidence="7" id="KW-0998">Cell outer membrane</keyword>
<dbReference type="GO" id="GO:0015483">
    <property type="term" value="F:long-chain fatty acid transporting porin activity"/>
    <property type="evidence" value="ECO:0007669"/>
    <property type="project" value="TreeGrafter"/>
</dbReference>
<accession>A0A345UKH6</accession>
<evidence type="ECO:0000256" key="3">
    <source>
        <dbReference type="ARBA" id="ARBA00022452"/>
    </source>
</evidence>
<dbReference type="KEGG" id="cprv:CYPRO_1728"/>
<proteinExistence type="inferred from homology"/>
<dbReference type="Gene3D" id="2.40.160.60">
    <property type="entry name" value="Outer membrane protein transport protein (OMPP1/FadL/TodX)"/>
    <property type="match status" value="1"/>
</dbReference>
<dbReference type="EMBL" id="CP027806">
    <property type="protein sequence ID" value="AXJ00978.1"/>
    <property type="molecule type" value="Genomic_DNA"/>
</dbReference>